<comment type="caution">
    <text evidence="1">The sequence shown here is derived from an EMBL/GenBank/DDBJ whole genome shotgun (WGS) entry which is preliminary data.</text>
</comment>
<name>A0A9N9JNP6_9GLOM</name>
<feature type="non-terminal residue" evidence="1">
    <location>
        <position position="1"/>
    </location>
</feature>
<dbReference type="Proteomes" id="UP000789405">
    <property type="component" value="Unassembled WGS sequence"/>
</dbReference>
<evidence type="ECO:0000313" key="2">
    <source>
        <dbReference type="Proteomes" id="UP000789405"/>
    </source>
</evidence>
<gene>
    <name evidence="1" type="ORF">DERYTH_LOCUS21279</name>
</gene>
<dbReference type="EMBL" id="CAJVPY010026805">
    <property type="protein sequence ID" value="CAG8790290.1"/>
    <property type="molecule type" value="Genomic_DNA"/>
</dbReference>
<organism evidence="1 2">
    <name type="scientific">Dentiscutata erythropus</name>
    <dbReference type="NCBI Taxonomy" id="1348616"/>
    <lineage>
        <taxon>Eukaryota</taxon>
        <taxon>Fungi</taxon>
        <taxon>Fungi incertae sedis</taxon>
        <taxon>Mucoromycota</taxon>
        <taxon>Glomeromycotina</taxon>
        <taxon>Glomeromycetes</taxon>
        <taxon>Diversisporales</taxon>
        <taxon>Gigasporaceae</taxon>
        <taxon>Dentiscutata</taxon>
    </lineage>
</organism>
<dbReference type="AlphaFoldDB" id="A0A9N9JNP6"/>
<keyword evidence="2" id="KW-1185">Reference proteome</keyword>
<reference evidence="1" key="1">
    <citation type="submission" date="2021-06" db="EMBL/GenBank/DDBJ databases">
        <authorList>
            <person name="Kallberg Y."/>
            <person name="Tangrot J."/>
            <person name="Rosling A."/>
        </authorList>
    </citation>
    <scope>NUCLEOTIDE SEQUENCE</scope>
    <source>
        <strain evidence="1">MA453B</strain>
    </source>
</reference>
<proteinExistence type="predicted"/>
<evidence type="ECO:0000313" key="1">
    <source>
        <dbReference type="EMBL" id="CAG8790290.1"/>
    </source>
</evidence>
<accession>A0A9N9JNP6</accession>
<protein>
    <submittedName>
        <fullName evidence="1">21126_t:CDS:1</fullName>
    </submittedName>
</protein>
<sequence>ELGQIDKIVIQRLLNRAVYLPGLRFDTASAEQGNLPPWAQIRYDVC</sequence>